<keyword evidence="2" id="KW-1185">Reference proteome</keyword>
<sequence length="196" mass="22562">MAEAIITTVSSSTNTTLCILGKSSDHNLKIQLDLLLKSEEEYWCQISKLTTISEGDRNTKFFHAHARQKVKINNILEIMDSNHNMITKEEDIRAQYRSYYMDLFNPIIPPSQVQANDHFPVFESLKHITSKLTPPQISCLSAPFKPEEVKTVLFQMLDYKSPWPDRFPAEFYKKIGILSGRMLHWPPLNFSIAVTS</sequence>
<protein>
    <submittedName>
        <fullName evidence="1">Uncharacterized protein</fullName>
    </submittedName>
</protein>
<reference evidence="1 2" key="1">
    <citation type="submission" date="2024-01" db="EMBL/GenBank/DDBJ databases">
        <title>The complete chloroplast genome sequence of Lithospermum erythrorhizon: insights into the phylogenetic relationship among Boraginaceae species and the maternal lineages of purple gromwells.</title>
        <authorList>
            <person name="Okada T."/>
            <person name="Watanabe K."/>
        </authorList>
    </citation>
    <scope>NUCLEOTIDE SEQUENCE [LARGE SCALE GENOMIC DNA]</scope>
</reference>
<dbReference type="EMBL" id="BAABME010009066">
    <property type="protein sequence ID" value="GAA0174409.1"/>
    <property type="molecule type" value="Genomic_DNA"/>
</dbReference>
<comment type="caution">
    <text evidence="1">The sequence shown here is derived from an EMBL/GenBank/DDBJ whole genome shotgun (WGS) entry which is preliminary data.</text>
</comment>
<evidence type="ECO:0000313" key="1">
    <source>
        <dbReference type="EMBL" id="GAA0174409.1"/>
    </source>
</evidence>
<accession>A0AAV3RDC9</accession>
<gene>
    <name evidence="1" type="ORF">LIER_27805</name>
</gene>
<dbReference type="AlphaFoldDB" id="A0AAV3RDC9"/>
<dbReference type="Proteomes" id="UP001454036">
    <property type="component" value="Unassembled WGS sequence"/>
</dbReference>
<proteinExistence type="predicted"/>
<name>A0AAV3RDC9_LITER</name>
<evidence type="ECO:0000313" key="2">
    <source>
        <dbReference type="Proteomes" id="UP001454036"/>
    </source>
</evidence>
<organism evidence="1 2">
    <name type="scientific">Lithospermum erythrorhizon</name>
    <name type="common">Purple gromwell</name>
    <name type="synonym">Lithospermum officinale var. erythrorhizon</name>
    <dbReference type="NCBI Taxonomy" id="34254"/>
    <lineage>
        <taxon>Eukaryota</taxon>
        <taxon>Viridiplantae</taxon>
        <taxon>Streptophyta</taxon>
        <taxon>Embryophyta</taxon>
        <taxon>Tracheophyta</taxon>
        <taxon>Spermatophyta</taxon>
        <taxon>Magnoliopsida</taxon>
        <taxon>eudicotyledons</taxon>
        <taxon>Gunneridae</taxon>
        <taxon>Pentapetalae</taxon>
        <taxon>asterids</taxon>
        <taxon>lamiids</taxon>
        <taxon>Boraginales</taxon>
        <taxon>Boraginaceae</taxon>
        <taxon>Boraginoideae</taxon>
        <taxon>Lithospermeae</taxon>
        <taxon>Lithospermum</taxon>
    </lineage>
</organism>